<sequence precursor="true">MKTRPALSMILVLVLIGVVVALAGCTALQGTTSQDANSSQNSTIRDITPQEASALIQQNSNSDQLVILDVRTQAEFQAEHISGAINRDVTAGVFRDQMKSKGMDMSKTYLVYCQSGTRSTTAAKIMQDLGYTQIYNMKGGIGKWKDAGYPTVVG</sequence>
<dbReference type="RefSeq" id="WP_012617468.1">
    <property type="nucleotide sequence ID" value="NC_011832.1"/>
</dbReference>
<dbReference type="SMART" id="SM00450">
    <property type="entry name" value="RHOD"/>
    <property type="match status" value="1"/>
</dbReference>
<dbReference type="SUPFAM" id="SSF52821">
    <property type="entry name" value="Rhodanese/Cell cycle control phosphatase"/>
    <property type="match status" value="1"/>
</dbReference>
<dbReference type="PANTHER" id="PTHR43031">
    <property type="entry name" value="FAD-DEPENDENT OXIDOREDUCTASE"/>
    <property type="match status" value="1"/>
</dbReference>
<name>B8GG75_METPE</name>
<dbReference type="PANTHER" id="PTHR43031:SF1">
    <property type="entry name" value="PYRIDINE NUCLEOTIDE-DISULPHIDE OXIDOREDUCTASE"/>
    <property type="match status" value="1"/>
</dbReference>
<dbReference type="STRING" id="521011.Mpal_0787"/>
<accession>B8GG75</accession>
<dbReference type="OrthoDB" id="135517at2157"/>
<feature type="domain" description="Rhodanese" evidence="1">
    <location>
        <begin position="61"/>
        <end position="153"/>
    </location>
</feature>
<reference evidence="2 3" key="1">
    <citation type="journal article" date="2015" name="Genome Announc.">
        <title>Complete Genome Sequence of Methanosphaerula palustris E1-9CT, a Hydrogenotrophic Methanogen Isolated from a Minerotrophic Fen Peatland.</title>
        <authorList>
            <person name="Cadillo-Quiroz H."/>
            <person name="Browne P."/>
            <person name="Kyrpides N."/>
            <person name="Woyke T."/>
            <person name="Goodwin L."/>
            <person name="Detter C."/>
            <person name="Yavitt J.B."/>
            <person name="Zinder S.H."/>
        </authorList>
    </citation>
    <scope>NUCLEOTIDE SEQUENCE [LARGE SCALE GENOMIC DNA]</scope>
    <source>
        <strain evidence="3">ATCC BAA-1556 / DSM 19958 / E1-9c</strain>
    </source>
</reference>
<dbReference type="InterPro" id="IPR036873">
    <property type="entry name" value="Rhodanese-like_dom_sf"/>
</dbReference>
<gene>
    <name evidence="2" type="ordered locus">Mpal_0787</name>
</gene>
<dbReference type="Pfam" id="PF00581">
    <property type="entry name" value="Rhodanese"/>
    <property type="match status" value="1"/>
</dbReference>
<proteinExistence type="predicted"/>
<dbReference type="InterPro" id="IPR001763">
    <property type="entry name" value="Rhodanese-like_dom"/>
</dbReference>
<dbReference type="CDD" id="cd00158">
    <property type="entry name" value="RHOD"/>
    <property type="match status" value="1"/>
</dbReference>
<protein>
    <submittedName>
        <fullName evidence="2">Rhodanese domain protein</fullName>
    </submittedName>
</protein>
<keyword evidence="3" id="KW-1185">Reference proteome</keyword>
<dbReference type="Gene3D" id="3.40.250.10">
    <property type="entry name" value="Rhodanese-like domain"/>
    <property type="match status" value="1"/>
</dbReference>
<dbReference type="eggNOG" id="arCOG02021">
    <property type="taxonomic scope" value="Archaea"/>
</dbReference>
<dbReference type="AlphaFoldDB" id="B8GG75"/>
<dbReference type="HOGENOM" id="CLU_089574_6_4_2"/>
<dbReference type="PROSITE" id="PS51257">
    <property type="entry name" value="PROKAR_LIPOPROTEIN"/>
    <property type="match status" value="1"/>
</dbReference>
<dbReference type="EMBL" id="CP001338">
    <property type="protein sequence ID" value="ACL16149.1"/>
    <property type="molecule type" value="Genomic_DNA"/>
</dbReference>
<evidence type="ECO:0000313" key="3">
    <source>
        <dbReference type="Proteomes" id="UP000002457"/>
    </source>
</evidence>
<dbReference type="GeneID" id="7270528"/>
<dbReference type="KEGG" id="mpl:Mpal_0787"/>
<evidence type="ECO:0000313" key="2">
    <source>
        <dbReference type="EMBL" id="ACL16149.1"/>
    </source>
</evidence>
<evidence type="ECO:0000259" key="1">
    <source>
        <dbReference type="PROSITE" id="PS50206"/>
    </source>
</evidence>
<dbReference type="PROSITE" id="PS50206">
    <property type="entry name" value="RHODANESE_3"/>
    <property type="match status" value="1"/>
</dbReference>
<organism evidence="2 3">
    <name type="scientific">Methanosphaerula palustris (strain ATCC BAA-1556 / DSM 19958 / E1-9c)</name>
    <dbReference type="NCBI Taxonomy" id="521011"/>
    <lineage>
        <taxon>Archaea</taxon>
        <taxon>Methanobacteriati</taxon>
        <taxon>Methanobacteriota</taxon>
        <taxon>Stenosarchaea group</taxon>
        <taxon>Methanomicrobia</taxon>
        <taxon>Methanomicrobiales</taxon>
        <taxon>Methanoregulaceae</taxon>
        <taxon>Methanosphaerula</taxon>
    </lineage>
</organism>
<dbReference type="Proteomes" id="UP000002457">
    <property type="component" value="Chromosome"/>
</dbReference>
<dbReference type="InterPro" id="IPR050229">
    <property type="entry name" value="GlpE_sulfurtransferase"/>
</dbReference>